<name>A0AAV5SB52_9BILA</name>
<dbReference type="InterPro" id="IPR003645">
    <property type="entry name" value="Fol_N"/>
</dbReference>
<evidence type="ECO:0000259" key="5">
    <source>
        <dbReference type="PROSITE" id="PS50026"/>
    </source>
</evidence>
<feature type="non-terminal residue" evidence="6">
    <location>
        <position position="1"/>
    </location>
</feature>
<protein>
    <recommendedName>
        <fullName evidence="5">EGF-like domain-containing protein</fullName>
    </recommendedName>
</protein>
<evidence type="ECO:0000313" key="6">
    <source>
        <dbReference type="EMBL" id="GMS79984.1"/>
    </source>
</evidence>
<keyword evidence="3" id="KW-1015">Disulfide bond</keyword>
<evidence type="ECO:0000256" key="1">
    <source>
        <dbReference type="ARBA" id="ARBA00022690"/>
    </source>
</evidence>
<evidence type="ECO:0000256" key="4">
    <source>
        <dbReference type="PROSITE-ProRule" id="PRU00076"/>
    </source>
</evidence>
<dbReference type="InterPro" id="IPR000742">
    <property type="entry name" value="EGF"/>
</dbReference>
<dbReference type="InterPro" id="IPR051368">
    <property type="entry name" value="SerProtInhib-TIL_Domain"/>
</dbReference>
<dbReference type="Proteomes" id="UP001432027">
    <property type="component" value="Unassembled WGS sequence"/>
</dbReference>
<dbReference type="AlphaFoldDB" id="A0AAV5SB52"/>
<dbReference type="InterPro" id="IPR036084">
    <property type="entry name" value="Ser_inhib-like_sf"/>
</dbReference>
<dbReference type="PANTHER" id="PTHR23259:SF70">
    <property type="entry name" value="ACCESSORY GLAND PROTEIN ACP62F-RELATED"/>
    <property type="match status" value="1"/>
</dbReference>
<dbReference type="GO" id="GO:0004867">
    <property type="term" value="F:serine-type endopeptidase inhibitor activity"/>
    <property type="evidence" value="ECO:0007669"/>
    <property type="project" value="UniProtKB-KW"/>
</dbReference>
<feature type="domain" description="EGF-like" evidence="5">
    <location>
        <begin position="176"/>
        <end position="212"/>
    </location>
</feature>
<evidence type="ECO:0000256" key="2">
    <source>
        <dbReference type="ARBA" id="ARBA00022900"/>
    </source>
</evidence>
<proteinExistence type="predicted"/>
<dbReference type="SUPFAM" id="SSF57567">
    <property type="entry name" value="Serine protease inhibitors"/>
    <property type="match status" value="5"/>
</dbReference>
<keyword evidence="4" id="KW-0245">EGF-like domain</keyword>
<reference evidence="6" key="1">
    <citation type="submission" date="2023-10" db="EMBL/GenBank/DDBJ databases">
        <title>Genome assembly of Pristionchus species.</title>
        <authorList>
            <person name="Yoshida K."/>
            <person name="Sommer R.J."/>
        </authorList>
    </citation>
    <scope>NUCLEOTIDE SEQUENCE</scope>
    <source>
        <strain evidence="6">RS0144</strain>
    </source>
</reference>
<accession>A0AAV5SB52</accession>
<comment type="caution">
    <text evidence="6">The sequence shown here is derived from an EMBL/GenBank/DDBJ whole genome shotgun (WGS) entry which is preliminary data.</text>
</comment>
<dbReference type="Gene3D" id="2.10.25.10">
    <property type="entry name" value="Laminin"/>
    <property type="match status" value="6"/>
</dbReference>
<organism evidence="6 7">
    <name type="scientific">Pristionchus entomophagus</name>
    <dbReference type="NCBI Taxonomy" id="358040"/>
    <lineage>
        <taxon>Eukaryota</taxon>
        <taxon>Metazoa</taxon>
        <taxon>Ecdysozoa</taxon>
        <taxon>Nematoda</taxon>
        <taxon>Chromadorea</taxon>
        <taxon>Rhabditida</taxon>
        <taxon>Rhabditina</taxon>
        <taxon>Diplogasteromorpha</taxon>
        <taxon>Diplogasteroidea</taxon>
        <taxon>Neodiplogasteridae</taxon>
        <taxon>Pristionchus</taxon>
    </lineage>
</organism>
<evidence type="ECO:0000256" key="3">
    <source>
        <dbReference type="ARBA" id="ARBA00023157"/>
    </source>
</evidence>
<dbReference type="InterPro" id="IPR002919">
    <property type="entry name" value="TIL_dom"/>
</dbReference>
<dbReference type="CDD" id="cd19941">
    <property type="entry name" value="TIL"/>
    <property type="match status" value="5"/>
</dbReference>
<comment type="caution">
    <text evidence="4">Lacks conserved residue(s) required for the propagation of feature annotation.</text>
</comment>
<gene>
    <name evidence="6" type="ORF">PENTCL1PPCAC_2159</name>
</gene>
<dbReference type="SMART" id="SM00274">
    <property type="entry name" value="FOLN"/>
    <property type="match status" value="6"/>
</dbReference>
<keyword evidence="7" id="KW-1185">Reference proteome</keyword>
<dbReference type="EMBL" id="BTSX01000001">
    <property type="protein sequence ID" value="GMS79984.1"/>
    <property type="molecule type" value="Genomic_DNA"/>
</dbReference>
<dbReference type="Pfam" id="PF01826">
    <property type="entry name" value="TIL"/>
    <property type="match status" value="5"/>
</dbReference>
<evidence type="ECO:0000313" key="7">
    <source>
        <dbReference type="Proteomes" id="UP001432027"/>
    </source>
</evidence>
<dbReference type="PANTHER" id="PTHR23259">
    <property type="entry name" value="RIDDLE"/>
    <property type="match status" value="1"/>
</dbReference>
<keyword evidence="1" id="KW-0646">Protease inhibitor</keyword>
<keyword evidence="2" id="KW-0722">Serine protease inhibitor</keyword>
<dbReference type="PROSITE" id="PS50026">
    <property type="entry name" value="EGF_3"/>
    <property type="match status" value="1"/>
</dbReference>
<sequence length="693" mass="74592">VVIDSSFVIPPSSPLCFVFHRLLNISQYKFPSRSLIHQLDRLPIERMSRIVLLTLVCSAALAAAAAQHSTPSSSSCVVGEVYDACPNSCYEPVCGDNGMELCAALLSCDPPKCVCDRSKGYARDPSSGKCVKRDQCPSWTLNPCMTVKCSSGMICEAKNGKAGCVPAPSVQPYPVTLNACAATLCQVGSVCVEEGGAARCVAPPGSSNTNCTRQFEEWKQCATCEPTCENKTPICNRMCQPSRCMCRQGFFRNKEGECVTENDCDVAAMTPSPSSCKRANEEYRECASACEPSCRDKDQERMCIAMCKPPACQCKVGFFRADNGDCVIRSQCPTRDSSVTPRPSDPQCKKNEGFSSCSSMCEPQCGQYHPIACILMCGPPKCQCTSGFYRNSNGECMTRAECEKSPSPSTPAPPACKKNQIFQECSSMCIPKCGEYEVHPCMAMCGAPKCQCDRGFYLDNHDDCVTREECETQSSTLKTPSQSDCNPNEIFRECSSMCEEKCGETLTRPCPASCGPPKCQCDNGFFRNSVGDCVSKSDCELDAPITCANMDCVSGFICAMKDEKPICKAGNSVTCDGFDCDVDHHCEILSGFPQCIADLACANIDCRSGMICEMQKGKPTCVNKEALTCKTVKCAGGNRCEITPEGTPKCIPTITCANVRCAGPCRDTPTGPQCGPRPLILPISVGPTPTPGI</sequence>